<gene>
    <name evidence="1" type="ORF">AQUCO_02500004v1</name>
</gene>
<evidence type="ECO:0000313" key="2">
    <source>
        <dbReference type="Proteomes" id="UP000230069"/>
    </source>
</evidence>
<organism evidence="1 2">
    <name type="scientific">Aquilegia coerulea</name>
    <name type="common">Rocky mountain columbine</name>
    <dbReference type="NCBI Taxonomy" id="218851"/>
    <lineage>
        <taxon>Eukaryota</taxon>
        <taxon>Viridiplantae</taxon>
        <taxon>Streptophyta</taxon>
        <taxon>Embryophyta</taxon>
        <taxon>Tracheophyta</taxon>
        <taxon>Spermatophyta</taxon>
        <taxon>Magnoliopsida</taxon>
        <taxon>Ranunculales</taxon>
        <taxon>Ranunculaceae</taxon>
        <taxon>Thalictroideae</taxon>
        <taxon>Aquilegia</taxon>
    </lineage>
</organism>
<name>A0A2G5D8Y3_AQUCA</name>
<reference evidence="1 2" key="1">
    <citation type="submission" date="2017-09" db="EMBL/GenBank/DDBJ databases">
        <title>WGS assembly of Aquilegia coerulea Goldsmith.</title>
        <authorList>
            <person name="Hodges S."/>
            <person name="Kramer E."/>
            <person name="Nordborg M."/>
            <person name="Tomkins J."/>
            <person name="Borevitz J."/>
            <person name="Derieg N."/>
            <person name="Yan J."/>
            <person name="Mihaltcheva S."/>
            <person name="Hayes R.D."/>
            <person name="Rokhsar D."/>
        </authorList>
    </citation>
    <scope>NUCLEOTIDE SEQUENCE [LARGE SCALE GENOMIC DNA]</scope>
    <source>
        <strain evidence="2">cv. Goldsmith</strain>
    </source>
</reference>
<proteinExistence type="predicted"/>
<dbReference type="AlphaFoldDB" id="A0A2G5D8Y3"/>
<dbReference type="EMBL" id="KZ305042">
    <property type="protein sequence ID" value="PIA39979.1"/>
    <property type="molecule type" value="Genomic_DNA"/>
</dbReference>
<keyword evidence="2" id="KW-1185">Reference proteome</keyword>
<accession>A0A2G5D8Y3</accession>
<dbReference type="InParanoid" id="A0A2G5D8Y3"/>
<evidence type="ECO:0000313" key="1">
    <source>
        <dbReference type="EMBL" id="PIA39979.1"/>
    </source>
</evidence>
<protein>
    <submittedName>
        <fullName evidence="1">Uncharacterized protein</fullName>
    </submittedName>
</protein>
<dbReference type="Proteomes" id="UP000230069">
    <property type="component" value="Unassembled WGS sequence"/>
</dbReference>
<sequence length="75" mass="8869">MKFAQRDQFTTVILHTYNFELGIDYLRDNHARNSGVVDNLLYNDMFLVRVAQSLFESWRTTSLLKQVKVISLWNS</sequence>